<sequence>MNTSNVLTIPKTITGDEELVVMPKREFKELWDRAFKVPRKEDVLRWSREAKLLKQTGKLPVLRSLKSLG</sequence>
<comment type="caution">
    <text evidence="1">The sequence shown here is derived from an EMBL/GenBank/DDBJ whole genome shotgun (WGS) entry which is preliminary data.</text>
</comment>
<proteinExistence type="predicted"/>
<organism evidence="1 2">
    <name type="scientific">Candidatus Giovannonibacteria bacterium RIFCSPHIGHO2_01_FULL_45_23</name>
    <dbReference type="NCBI Taxonomy" id="1798325"/>
    <lineage>
        <taxon>Bacteria</taxon>
        <taxon>Candidatus Giovannoniibacteriota</taxon>
    </lineage>
</organism>
<dbReference type="STRING" id="1798325.A2834_00655"/>
<dbReference type="EMBL" id="MFHD01000011">
    <property type="protein sequence ID" value="OGF62887.1"/>
    <property type="molecule type" value="Genomic_DNA"/>
</dbReference>
<dbReference type="AlphaFoldDB" id="A0A1F5VHD9"/>
<name>A0A1F5VHD9_9BACT</name>
<dbReference type="Proteomes" id="UP000179251">
    <property type="component" value="Unassembled WGS sequence"/>
</dbReference>
<gene>
    <name evidence="1" type="ORF">A2834_00655</name>
</gene>
<evidence type="ECO:0000313" key="2">
    <source>
        <dbReference type="Proteomes" id="UP000179251"/>
    </source>
</evidence>
<evidence type="ECO:0000313" key="1">
    <source>
        <dbReference type="EMBL" id="OGF62887.1"/>
    </source>
</evidence>
<reference evidence="1 2" key="1">
    <citation type="journal article" date="2016" name="Nat. Commun.">
        <title>Thousands of microbial genomes shed light on interconnected biogeochemical processes in an aquifer system.</title>
        <authorList>
            <person name="Anantharaman K."/>
            <person name="Brown C.T."/>
            <person name="Hug L.A."/>
            <person name="Sharon I."/>
            <person name="Castelle C.J."/>
            <person name="Probst A.J."/>
            <person name="Thomas B.C."/>
            <person name="Singh A."/>
            <person name="Wilkins M.J."/>
            <person name="Karaoz U."/>
            <person name="Brodie E.L."/>
            <person name="Williams K.H."/>
            <person name="Hubbard S.S."/>
            <person name="Banfield J.F."/>
        </authorList>
    </citation>
    <scope>NUCLEOTIDE SEQUENCE [LARGE SCALE GENOMIC DNA]</scope>
</reference>
<accession>A0A1F5VHD9</accession>
<protein>
    <submittedName>
        <fullName evidence="1">Uncharacterized protein</fullName>
    </submittedName>
</protein>